<protein>
    <submittedName>
        <fullName evidence="2">Unplaced genomic scaffold CY34scaffold_234, whole genome shotgun sequence</fullName>
    </submittedName>
</protein>
<evidence type="ECO:0000313" key="3">
    <source>
        <dbReference type="Proteomes" id="UP000054485"/>
    </source>
</evidence>
<dbReference type="AlphaFoldDB" id="A0A0D0AB32"/>
<feature type="region of interest" description="Disordered" evidence="1">
    <location>
        <begin position="61"/>
        <end position="95"/>
    </location>
</feature>
<reference evidence="3" key="2">
    <citation type="submission" date="2015-01" db="EMBL/GenBank/DDBJ databases">
        <title>Evolutionary Origins and Diversification of the Mycorrhizal Mutualists.</title>
        <authorList>
            <consortium name="DOE Joint Genome Institute"/>
            <consortium name="Mycorrhizal Genomics Consortium"/>
            <person name="Kohler A."/>
            <person name="Kuo A."/>
            <person name="Nagy L.G."/>
            <person name="Floudas D."/>
            <person name="Copeland A."/>
            <person name="Barry K.W."/>
            <person name="Cichocki N."/>
            <person name="Veneault-Fourrey C."/>
            <person name="LaButti K."/>
            <person name="Lindquist E.A."/>
            <person name="Lipzen A."/>
            <person name="Lundell T."/>
            <person name="Morin E."/>
            <person name="Murat C."/>
            <person name="Riley R."/>
            <person name="Ohm R."/>
            <person name="Sun H."/>
            <person name="Tunlid A."/>
            <person name="Henrissat B."/>
            <person name="Grigoriev I.V."/>
            <person name="Hibbett D.S."/>
            <person name="Martin F."/>
        </authorList>
    </citation>
    <scope>NUCLEOTIDE SEQUENCE [LARGE SCALE GENOMIC DNA]</scope>
    <source>
        <strain evidence="3">UH-Slu-Lm8-n1</strain>
    </source>
</reference>
<feature type="compositionally biased region" description="Basic and acidic residues" evidence="1">
    <location>
        <begin position="11"/>
        <end position="37"/>
    </location>
</feature>
<proteinExistence type="predicted"/>
<accession>A0A0D0AB32</accession>
<evidence type="ECO:0000313" key="2">
    <source>
        <dbReference type="EMBL" id="KIK38966.1"/>
    </source>
</evidence>
<keyword evidence="3" id="KW-1185">Reference proteome</keyword>
<dbReference type="InParanoid" id="A0A0D0AB32"/>
<feature type="compositionally biased region" description="Polar residues" evidence="1">
    <location>
        <begin position="76"/>
        <end position="93"/>
    </location>
</feature>
<organism evidence="2 3">
    <name type="scientific">Suillus luteus UH-Slu-Lm8-n1</name>
    <dbReference type="NCBI Taxonomy" id="930992"/>
    <lineage>
        <taxon>Eukaryota</taxon>
        <taxon>Fungi</taxon>
        <taxon>Dikarya</taxon>
        <taxon>Basidiomycota</taxon>
        <taxon>Agaricomycotina</taxon>
        <taxon>Agaricomycetes</taxon>
        <taxon>Agaricomycetidae</taxon>
        <taxon>Boletales</taxon>
        <taxon>Suillineae</taxon>
        <taxon>Suillaceae</taxon>
        <taxon>Suillus</taxon>
    </lineage>
</organism>
<feature type="region of interest" description="Disordered" evidence="1">
    <location>
        <begin position="1"/>
        <end position="37"/>
    </location>
</feature>
<dbReference type="Proteomes" id="UP000054485">
    <property type="component" value="Unassembled WGS sequence"/>
</dbReference>
<dbReference type="HOGENOM" id="CLU_2279332_0_0_1"/>
<dbReference type="EMBL" id="KN835365">
    <property type="protein sequence ID" value="KIK38966.1"/>
    <property type="molecule type" value="Genomic_DNA"/>
</dbReference>
<gene>
    <name evidence="2" type="ORF">CY34DRAFT_770943</name>
</gene>
<reference evidence="2 3" key="1">
    <citation type="submission" date="2014-04" db="EMBL/GenBank/DDBJ databases">
        <authorList>
            <consortium name="DOE Joint Genome Institute"/>
            <person name="Kuo A."/>
            <person name="Ruytinx J."/>
            <person name="Rineau F."/>
            <person name="Colpaert J."/>
            <person name="Kohler A."/>
            <person name="Nagy L.G."/>
            <person name="Floudas D."/>
            <person name="Copeland A."/>
            <person name="Barry K.W."/>
            <person name="Cichocki N."/>
            <person name="Veneault-Fourrey C."/>
            <person name="LaButti K."/>
            <person name="Lindquist E.A."/>
            <person name="Lipzen A."/>
            <person name="Lundell T."/>
            <person name="Morin E."/>
            <person name="Murat C."/>
            <person name="Sun H."/>
            <person name="Tunlid A."/>
            <person name="Henrissat B."/>
            <person name="Grigoriev I.V."/>
            <person name="Hibbett D.S."/>
            <person name="Martin F."/>
            <person name="Nordberg H.P."/>
            <person name="Cantor M.N."/>
            <person name="Hua S.X."/>
        </authorList>
    </citation>
    <scope>NUCLEOTIDE SEQUENCE [LARGE SCALE GENOMIC DNA]</scope>
    <source>
        <strain evidence="2 3">UH-Slu-Lm8-n1</strain>
    </source>
</reference>
<evidence type="ECO:0000256" key="1">
    <source>
        <dbReference type="SAM" id="MobiDB-lite"/>
    </source>
</evidence>
<sequence length="102" mass="11484">MAQYDAYVQGAKERERKAARASKHMVDEEDKRADASETHCRLSEYMLMPRLLDSSTIQTFATKKTTKGGRRASGGVKNSSQHPPSNILQQHPSNMPHLLLLF</sequence>
<name>A0A0D0AB32_9AGAM</name>